<evidence type="ECO:0000256" key="7">
    <source>
        <dbReference type="ARBA" id="ARBA00048247"/>
    </source>
</evidence>
<dbReference type="InterPro" id="IPR011004">
    <property type="entry name" value="Trimer_LpxA-like_sf"/>
</dbReference>
<name>A0A382FVG8_9ZZZZ</name>
<dbReference type="Gene3D" id="2.160.10.10">
    <property type="entry name" value="Hexapeptide repeat proteins"/>
    <property type="match status" value="1"/>
</dbReference>
<evidence type="ECO:0000313" key="11">
    <source>
        <dbReference type="EMBL" id="SVB65951.1"/>
    </source>
</evidence>
<keyword evidence="4" id="KW-0548">Nucleotidyltransferase</keyword>
<dbReference type="AlphaFoldDB" id="A0A382FVG8"/>
<dbReference type="PANTHER" id="PTHR43584:SF8">
    <property type="entry name" value="N-ACETYLMURAMATE ALPHA-1-PHOSPHATE URIDYLYLTRANSFERASE"/>
    <property type="match status" value="1"/>
</dbReference>
<evidence type="ECO:0000256" key="8">
    <source>
        <dbReference type="ARBA" id="ARBA00048493"/>
    </source>
</evidence>
<dbReference type="GO" id="GO:0003977">
    <property type="term" value="F:UDP-N-acetylglucosamine diphosphorylase activity"/>
    <property type="evidence" value="ECO:0007669"/>
    <property type="project" value="UniProtKB-EC"/>
</dbReference>
<keyword evidence="3" id="KW-0808">Transferase</keyword>
<dbReference type="InterPro" id="IPR029044">
    <property type="entry name" value="Nucleotide-diphossugar_trans"/>
</dbReference>
<keyword evidence="6" id="KW-0012">Acyltransferase</keyword>
<dbReference type="Gene3D" id="3.90.550.10">
    <property type="entry name" value="Spore Coat Polysaccharide Biosynthesis Protein SpsA, Chain A"/>
    <property type="match status" value="1"/>
</dbReference>
<keyword evidence="5" id="KW-0511">Multifunctional enzyme</keyword>
<accession>A0A382FVG8</accession>
<comment type="catalytic activity">
    <reaction evidence="7">
        <text>alpha-D-glucosamine 1-phosphate + acetyl-CoA = N-acetyl-alpha-D-glucosamine 1-phosphate + CoA + H(+)</text>
        <dbReference type="Rhea" id="RHEA:13725"/>
        <dbReference type="ChEBI" id="CHEBI:15378"/>
        <dbReference type="ChEBI" id="CHEBI:57287"/>
        <dbReference type="ChEBI" id="CHEBI:57288"/>
        <dbReference type="ChEBI" id="CHEBI:57776"/>
        <dbReference type="ChEBI" id="CHEBI:58516"/>
        <dbReference type="EC" id="2.3.1.157"/>
    </reaction>
</comment>
<feature type="domain" description="Mannose-1-phosphate guanyltransferase C-terminal" evidence="10">
    <location>
        <begin position="260"/>
        <end position="326"/>
    </location>
</feature>
<proteinExistence type="predicted"/>
<dbReference type="Pfam" id="PF25087">
    <property type="entry name" value="GMPPB_C"/>
    <property type="match status" value="1"/>
</dbReference>
<dbReference type="SUPFAM" id="SSF51161">
    <property type="entry name" value="Trimeric LpxA-like enzymes"/>
    <property type="match status" value="1"/>
</dbReference>
<evidence type="ECO:0000256" key="1">
    <source>
        <dbReference type="ARBA" id="ARBA00005166"/>
    </source>
</evidence>
<comment type="pathway">
    <text evidence="1">Nucleotide-sugar biosynthesis; UDP-N-acetyl-alpha-D-glucosamine biosynthesis; N-acetyl-alpha-D-glucosamine 1-phosphate from alpha-D-glucosamine 6-phosphate (route II): step 2/2.</text>
</comment>
<evidence type="ECO:0000256" key="2">
    <source>
        <dbReference type="ARBA" id="ARBA00005208"/>
    </source>
</evidence>
<dbReference type="EMBL" id="UINC01051598">
    <property type="protein sequence ID" value="SVB65951.1"/>
    <property type="molecule type" value="Genomic_DNA"/>
</dbReference>
<dbReference type="InterPro" id="IPR056729">
    <property type="entry name" value="GMPPB_C"/>
</dbReference>
<dbReference type="InterPro" id="IPR050065">
    <property type="entry name" value="GlmU-like"/>
</dbReference>
<evidence type="ECO:0000256" key="5">
    <source>
        <dbReference type="ARBA" id="ARBA00023268"/>
    </source>
</evidence>
<reference evidence="11" key="1">
    <citation type="submission" date="2018-05" db="EMBL/GenBank/DDBJ databases">
        <authorList>
            <person name="Lanie J.A."/>
            <person name="Ng W.-L."/>
            <person name="Kazmierczak K.M."/>
            <person name="Andrzejewski T.M."/>
            <person name="Davidsen T.M."/>
            <person name="Wayne K.J."/>
            <person name="Tettelin H."/>
            <person name="Glass J.I."/>
            <person name="Rusch D."/>
            <person name="Podicherti R."/>
            <person name="Tsui H.-C.T."/>
            <person name="Winkler M.E."/>
        </authorList>
    </citation>
    <scope>NUCLEOTIDE SEQUENCE</scope>
</reference>
<evidence type="ECO:0000256" key="3">
    <source>
        <dbReference type="ARBA" id="ARBA00022679"/>
    </source>
</evidence>
<feature type="domain" description="Nucleotidyl transferase" evidence="9">
    <location>
        <begin position="3"/>
        <end position="121"/>
    </location>
</feature>
<dbReference type="SUPFAM" id="SSF53448">
    <property type="entry name" value="Nucleotide-diphospho-sugar transferases"/>
    <property type="match status" value="1"/>
</dbReference>
<comment type="catalytic activity">
    <reaction evidence="8">
        <text>N-acetyl-alpha-D-glucosamine 1-phosphate + UTP + H(+) = UDP-N-acetyl-alpha-D-glucosamine + diphosphate</text>
        <dbReference type="Rhea" id="RHEA:13509"/>
        <dbReference type="ChEBI" id="CHEBI:15378"/>
        <dbReference type="ChEBI" id="CHEBI:33019"/>
        <dbReference type="ChEBI" id="CHEBI:46398"/>
        <dbReference type="ChEBI" id="CHEBI:57705"/>
        <dbReference type="ChEBI" id="CHEBI:57776"/>
        <dbReference type="EC" id="2.7.7.23"/>
    </reaction>
</comment>
<evidence type="ECO:0000256" key="6">
    <source>
        <dbReference type="ARBA" id="ARBA00023315"/>
    </source>
</evidence>
<evidence type="ECO:0000259" key="10">
    <source>
        <dbReference type="Pfam" id="PF25087"/>
    </source>
</evidence>
<sequence length="391" mass="40864">MRAVILTAGEAARLRGWTVGRPKGMLPLANRTILEHLVEGLRQAGVRQVTMVVGHGAESVMSLFGDGGRYDVAVAYARQEKLTGTLDALRLGAVTAPDEELLVVPGDNFVASQGFAALLEQDGDTLLASEALRWSKWGGLELEGDAVRINYEAPEAVGRLHFTGIARLTPKTITALTGMKARHLGQALQTLLASGAAPPAVAMAEAWHNIVYPWDLIGGNQIALRYLQQELAGTCEAGVTIRGAVAIGDGTRVDAGCYLQGPLSIGSGCRIGPGSVLGPSTAIGDSVEIGTHCEITNTLIMDSTTIGSYTHLQACVIGEGGDLGAHVIALPGPEEATYLQSQHSVIDRGAMVGDGCRIGDRVVLQGGCVLWRNAVVGDGETVSGEFPAREN</sequence>
<dbReference type="Pfam" id="PF00483">
    <property type="entry name" value="NTP_transferase"/>
    <property type="match status" value="1"/>
</dbReference>
<dbReference type="PANTHER" id="PTHR43584">
    <property type="entry name" value="NUCLEOTIDYL TRANSFERASE"/>
    <property type="match status" value="1"/>
</dbReference>
<protein>
    <submittedName>
        <fullName evidence="11">Uncharacterized protein</fullName>
    </submittedName>
</protein>
<dbReference type="InterPro" id="IPR005835">
    <property type="entry name" value="NTP_transferase_dom"/>
</dbReference>
<dbReference type="GO" id="GO:0019134">
    <property type="term" value="F:glucosamine-1-phosphate N-acetyltransferase activity"/>
    <property type="evidence" value="ECO:0007669"/>
    <property type="project" value="UniProtKB-EC"/>
</dbReference>
<gene>
    <name evidence="11" type="ORF">METZ01_LOCUS218805</name>
</gene>
<evidence type="ECO:0000256" key="4">
    <source>
        <dbReference type="ARBA" id="ARBA00022695"/>
    </source>
</evidence>
<comment type="pathway">
    <text evidence="2">Nucleotide-sugar biosynthesis; UDP-N-acetyl-alpha-D-glucosamine biosynthesis; UDP-N-acetyl-alpha-D-glucosamine from N-acetyl-alpha-D-glucosamine 1-phosphate: step 1/1.</text>
</comment>
<organism evidence="11">
    <name type="scientific">marine metagenome</name>
    <dbReference type="NCBI Taxonomy" id="408172"/>
    <lineage>
        <taxon>unclassified sequences</taxon>
        <taxon>metagenomes</taxon>
        <taxon>ecological metagenomes</taxon>
    </lineage>
</organism>
<evidence type="ECO:0000259" key="9">
    <source>
        <dbReference type="Pfam" id="PF00483"/>
    </source>
</evidence>